<keyword evidence="3" id="KW-1185">Reference proteome</keyword>
<accession>A0A5N6TFA9</accession>
<feature type="transmembrane region" description="Helical" evidence="1">
    <location>
        <begin position="41"/>
        <end position="66"/>
    </location>
</feature>
<sequence>MKSGRGVELDGTHVTINLFIEYPFAVDPSVSLPSVVLSLDLAVLISSFCHCFSFFLPSVFSTLFVLKFFF</sequence>
<proteinExistence type="predicted"/>
<evidence type="ECO:0000313" key="3">
    <source>
        <dbReference type="Proteomes" id="UP000325780"/>
    </source>
</evidence>
<name>A0A5N6TFA9_ASPAV</name>
<keyword evidence="1" id="KW-0472">Membrane</keyword>
<protein>
    <submittedName>
        <fullName evidence="2">Uncharacterized protein</fullName>
    </submittedName>
</protein>
<evidence type="ECO:0000256" key="1">
    <source>
        <dbReference type="SAM" id="Phobius"/>
    </source>
</evidence>
<keyword evidence="1" id="KW-1133">Transmembrane helix</keyword>
<keyword evidence="1" id="KW-0812">Transmembrane</keyword>
<dbReference type="EMBL" id="ML742404">
    <property type="protein sequence ID" value="KAE8144987.1"/>
    <property type="molecule type" value="Genomic_DNA"/>
</dbReference>
<evidence type="ECO:0000313" key="2">
    <source>
        <dbReference type="EMBL" id="KAE8144987.1"/>
    </source>
</evidence>
<gene>
    <name evidence="2" type="ORF">BDV25DRAFT_165611</name>
</gene>
<reference evidence="2 3" key="1">
    <citation type="submission" date="2019-04" db="EMBL/GenBank/DDBJ databases">
        <title>Friends and foes A comparative genomics study of 23 Aspergillus species from section Flavi.</title>
        <authorList>
            <consortium name="DOE Joint Genome Institute"/>
            <person name="Kjaerbolling I."/>
            <person name="Vesth T."/>
            <person name="Frisvad J.C."/>
            <person name="Nybo J.L."/>
            <person name="Theobald S."/>
            <person name="Kildgaard S."/>
            <person name="Isbrandt T."/>
            <person name="Kuo A."/>
            <person name="Sato A."/>
            <person name="Lyhne E.K."/>
            <person name="Kogle M.E."/>
            <person name="Wiebenga A."/>
            <person name="Kun R.S."/>
            <person name="Lubbers R.J."/>
            <person name="Makela M.R."/>
            <person name="Barry K."/>
            <person name="Chovatia M."/>
            <person name="Clum A."/>
            <person name="Daum C."/>
            <person name="Haridas S."/>
            <person name="He G."/>
            <person name="LaButti K."/>
            <person name="Lipzen A."/>
            <person name="Mondo S."/>
            <person name="Riley R."/>
            <person name="Salamov A."/>
            <person name="Simmons B.A."/>
            <person name="Magnuson J.K."/>
            <person name="Henrissat B."/>
            <person name="Mortensen U.H."/>
            <person name="Larsen T.O."/>
            <person name="Devries R.P."/>
            <person name="Grigoriev I.V."/>
            <person name="Machida M."/>
            <person name="Baker S.E."/>
            <person name="Andersen M.R."/>
        </authorList>
    </citation>
    <scope>NUCLEOTIDE SEQUENCE [LARGE SCALE GENOMIC DNA]</scope>
    <source>
        <strain evidence="2 3">IBT 18842</strain>
    </source>
</reference>
<dbReference type="Proteomes" id="UP000325780">
    <property type="component" value="Unassembled WGS sequence"/>
</dbReference>
<dbReference type="AlphaFoldDB" id="A0A5N6TFA9"/>
<organism evidence="2 3">
    <name type="scientific">Aspergillus avenaceus</name>
    <dbReference type="NCBI Taxonomy" id="36643"/>
    <lineage>
        <taxon>Eukaryota</taxon>
        <taxon>Fungi</taxon>
        <taxon>Dikarya</taxon>
        <taxon>Ascomycota</taxon>
        <taxon>Pezizomycotina</taxon>
        <taxon>Eurotiomycetes</taxon>
        <taxon>Eurotiomycetidae</taxon>
        <taxon>Eurotiales</taxon>
        <taxon>Aspergillaceae</taxon>
        <taxon>Aspergillus</taxon>
        <taxon>Aspergillus subgen. Circumdati</taxon>
    </lineage>
</organism>